<keyword evidence="5" id="KW-0865">Zymogen</keyword>
<accession>A0A9P0AJ39</accession>
<dbReference type="InterPro" id="IPR013201">
    <property type="entry name" value="Prot_inhib_I29"/>
</dbReference>
<dbReference type="InterPro" id="IPR013128">
    <property type="entry name" value="Peptidase_C1A"/>
</dbReference>
<dbReference type="CDD" id="cd02248">
    <property type="entry name" value="Peptidase_C1A"/>
    <property type="match status" value="1"/>
</dbReference>
<name>A0A9P0AJ39_BEMTA</name>
<dbReference type="GO" id="GO:0008234">
    <property type="term" value="F:cysteine-type peptidase activity"/>
    <property type="evidence" value="ECO:0007669"/>
    <property type="project" value="UniProtKB-KW"/>
</dbReference>
<feature type="domain" description="Peptidase C1A papain C-terminal" evidence="8">
    <location>
        <begin position="172"/>
        <end position="374"/>
    </location>
</feature>
<keyword evidence="4" id="KW-0788">Thiol protease</keyword>
<comment type="similarity">
    <text evidence="1">Belongs to the peptidase C1 family.</text>
</comment>
<gene>
    <name evidence="10" type="ORF">BEMITA_LOCUS10196</name>
</gene>
<evidence type="ECO:0000256" key="2">
    <source>
        <dbReference type="ARBA" id="ARBA00022670"/>
    </source>
</evidence>
<evidence type="ECO:0000256" key="4">
    <source>
        <dbReference type="ARBA" id="ARBA00022807"/>
    </source>
</evidence>
<dbReference type="SUPFAM" id="SSF54001">
    <property type="entry name" value="Cysteine proteinases"/>
    <property type="match status" value="1"/>
</dbReference>
<feature type="signal peptide" evidence="7">
    <location>
        <begin position="1"/>
        <end position="16"/>
    </location>
</feature>
<organism evidence="10 11">
    <name type="scientific">Bemisia tabaci</name>
    <name type="common">Sweetpotato whitefly</name>
    <name type="synonym">Aleurodes tabaci</name>
    <dbReference type="NCBI Taxonomy" id="7038"/>
    <lineage>
        <taxon>Eukaryota</taxon>
        <taxon>Metazoa</taxon>
        <taxon>Ecdysozoa</taxon>
        <taxon>Arthropoda</taxon>
        <taxon>Hexapoda</taxon>
        <taxon>Insecta</taxon>
        <taxon>Pterygota</taxon>
        <taxon>Neoptera</taxon>
        <taxon>Paraneoptera</taxon>
        <taxon>Hemiptera</taxon>
        <taxon>Sternorrhyncha</taxon>
        <taxon>Aleyrodoidea</taxon>
        <taxon>Aleyrodidae</taxon>
        <taxon>Aleyrodinae</taxon>
        <taxon>Bemisia</taxon>
    </lineage>
</organism>
<dbReference type="GO" id="GO:0006508">
    <property type="term" value="P:proteolysis"/>
    <property type="evidence" value="ECO:0007669"/>
    <property type="project" value="UniProtKB-KW"/>
</dbReference>
<evidence type="ECO:0000256" key="1">
    <source>
        <dbReference type="ARBA" id="ARBA00008455"/>
    </source>
</evidence>
<keyword evidence="6" id="KW-1015">Disulfide bond</keyword>
<feature type="chain" id="PRO_5040450375" evidence="7">
    <location>
        <begin position="17"/>
        <end position="375"/>
    </location>
</feature>
<dbReference type="EMBL" id="OU963867">
    <property type="protein sequence ID" value="CAH0391596.1"/>
    <property type="molecule type" value="Genomic_DNA"/>
</dbReference>
<dbReference type="SMART" id="SM00848">
    <property type="entry name" value="Inhibitor_I29"/>
    <property type="match status" value="1"/>
</dbReference>
<evidence type="ECO:0000256" key="6">
    <source>
        <dbReference type="ARBA" id="ARBA00023157"/>
    </source>
</evidence>
<keyword evidence="7" id="KW-0732">Signal</keyword>
<dbReference type="PRINTS" id="PR00705">
    <property type="entry name" value="PAPAIN"/>
</dbReference>
<sequence length="375" mass="42226">MTSYASSLFFWRFVFATAVLICLFKDVEVQSQNAAAELALMQQFEQFMVEHEKVYDSLAEKMRRFEIFKDNLKKIEELNADPEQTAIFGVNVMADLTREEFRATYLSYRMPEDARENFLTRLKLDHEEEEEDEEEWEGREGGFGLLERNKKTTTTTTTTTTYPPPTKGPPPQACTIDWRKISPKYPSVDNQGKCGSCWAFSSVGAFEVLLSKSGKTEKLSKQELVDCTKESDMCEGGEFEAAFKVMQDPGLTSEKEYPYKAANGTCKSKFTVIEKLKSYKDVSGSDSKLIAALPTSPLVIAMNANDDFQWYIGGVLNPKSCPADGLNHGVVIIGLCGDSWLIRNSWGTKWGTEKGHIYIKRGKCGIGLWAYSFKA</sequence>
<dbReference type="AlphaFoldDB" id="A0A9P0AJ39"/>
<dbReference type="InterPro" id="IPR039417">
    <property type="entry name" value="Peptidase_C1A_papain-like"/>
</dbReference>
<dbReference type="Proteomes" id="UP001152759">
    <property type="component" value="Chromosome 6"/>
</dbReference>
<keyword evidence="3" id="KW-0378">Hydrolase</keyword>
<keyword evidence="2" id="KW-0645">Protease</keyword>
<evidence type="ECO:0000256" key="5">
    <source>
        <dbReference type="ARBA" id="ARBA00023145"/>
    </source>
</evidence>
<reference evidence="10" key="1">
    <citation type="submission" date="2021-12" db="EMBL/GenBank/DDBJ databases">
        <authorList>
            <person name="King R."/>
        </authorList>
    </citation>
    <scope>NUCLEOTIDE SEQUENCE</scope>
</reference>
<evidence type="ECO:0000313" key="11">
    <source>
        <dbReference type="Proteomes" id="UP001152759"/>
    </source>
</evidence>
<dbReference type="InterPro" id="IPR000169">
    <property type="entry name" value="Pept_cys_AS"/>
</dbReference>
<evidence type="ECO:0000256" key="3">
    <source>
        <dbReference type="ARBA" id="ARBA00022801"/>
    </source>
</evidence>
<evidence type="ECO:0000259" key="9">
    <source>
        <dbReference type="SMART" id="SM00848"/>
    </source>
</evidence>
<dbReference type="SMART" id="SM00645">
    <property type="entry name" value="Pept_C1"/>
    <property type="match status" value="1"/>
</dbReference>
<evidence type="ECO:0000256" key="7">
    <source>
        <dbReference type="SAM" id="SignalP"/>
    </source>
</evidence>
<feature type="domain" description="Cathepsin propeptide inhibitor" evidence="9">
    <location>
        <begin position="44"/>
        <end position="101"/>
    </location>
</feature>
<dbReference type="Pfam" id="PF08246">
    <property type="entry name" value="Inhibitor_I29"/>
    <property type="match status" value="1"/>
</dbReference>
<dbReference type="InterPro" id="IPR038765">
    <property type="entry name" value="Papain-like_cys_pep_sf"/>
</dbReference>
<dbReference type="PANTHER" id="PTHR12411">
    <property type="entry name" value="CYSTEINE PROTEASE FAMILY C1-RELATED"/>
    <property type="match status" value="1"/>
</dbReference>
<dbReference type="Gene3D" id="3.90.70.10">
    <property type="entry name" value="Cysteine proteinases"/>
    <property type="match status" value="1"/>
</dbReference>
<protein>
    <submittedName>
        <fullName evidence="10">Uncharacterized protein</fullName>
    </submittedName>
</protein>
<dbReference type="InterPro" id="IPR000668">
    <property type="entry name" value="Peptidase_C1A_C"/>
</dbReference>
<proteinExistence type="inferred from homology"/>
<evidence type="ECO:0000313" key="10">
    <source>
        <dbReference type="EMBL" id="CAH0391596.1"/>
    </source>
</evidence>
<dbReference type="PROSITE" id="PS00139">
    <property type="entry name" value="THIOL_PROTEASE_CYS"/>
    <property type="match status" value="1"/>
</dbReference>
<dbReference type="Pfam" id="PF00112">
    <property type="entry name" value="Peptidase_C1"/>
    <property type="match status" value="1"/>
</dbReference>
<evidence type="ECO:0000259" key="8">
    <source>
        <dbReference type="SMART" id="SM00645"/>
    </source>
</evidence>
<keyword evidence="11" id="KW-1185">Reference proteome</keyword>